<evidence type="ECO:0000313" key="2">
    <source>
        <dbReference type="EMBL" id="KKL87417.1"/>
    </source>
</evidence>
<accession>A0A0F9IJJ5</accession>
<keyword evidence="1" id="KW-1133">Transmembrane helix</keyword>
<name>A0A0F9IJJ5_9ZZZZ</name>
<organism evidence="2">
    <name type="scientific">marine sediment metagenome</name>
    <dbReference type="NCBI Taxonomy" id="412755"/>
    <lineage>
        <taxon>unclassified sequences</taxon>
        <taxon>metagenomes</taxon>
        <taxon>ecological metagenomes</taxon>
    </lineage>
</organism>
<dbReference type="EMBL" id="LAZR01020842">
    <property type="protein sequence ID" value="KKL87417.1"/>
    <property type="molecule type" value="Genomic_DNA"/>
</dbReference>
<evidence type="ECO:0000256" key="1">
    <source>
        <dbReference type="SAM" id="Phobius"/>
    </source>
</evidence>
<feature type="transmembrane region" description="Helical" evidence="1">
    <location>
        <begin position="30"/>
        <end position="51"/>
    </location>
</feature>
<protein>
    <submittedName>
        <fullName evidence="2">Uncharacterized protein</fullName>
    </submittedName>
</protein>
<comment type="caution">
    <text evidence="2">The sequence shown here is derived from an EMBL/GenBank/DDBJ whole genome shotgun (WGS) entry which is preliminary data.</text>
</comment>
<reference evidence="2" key="1">
    <citation type="journal article" date="2015" name="Nature">
        <title>Complex archaea that bridge the gap between prokaryotes and eukaryotes.</title>
        <authorList>
            <person name="Spang A."/>
            <person name="Saw J.H."/>
            <person name="Jorgensen S.L."/>
            <person name="Zaremba-Niedzwiedzka K."/>
            <person name="Martijn J."/>
            <person name="Lind A.E."/>
            <person name="van Eijk R."/>
            <person name="Schleper C."/>
            <person name="Guy L."/>
            <person name="Ettema T.J."/>
        </authorList>
    </citation>
    <scope>NUCLEOTIDE SEQUENCE</scope>
</reference>
<dbReference type="AlphaFoldDB" id="A0A0F9IJJ5"/>
<keyword evidence="1" id="KW-0472">Membrane</keyword>
<gene>
    <name evidence="2" type="ORF">LCGC14_1934970</name>
</gene>
<sequence length="52" mass="5738">MTKIAEDITAIKTDVSWIKKTLETHMSQHFMLRLALVGSLIASITALLIALV</sequence>
<keyword evidence="1" id="KW-0812">Transmembrane</keyword>
<proteinExistence type="predicted"/>